<keyword evidence="2" id="KW-0808">Transferase</keyword>
<dbReference type="PIRSF" id="PIRSF005739">
    <property type="entry name" value="O-mtase"/>
    <property type="match status" value="1"/>
</dbReference>
<dbReference type="InterPro" id="IPR036390">
    <property type="entry name" value="WH_DNA-bd_sf"/>
</dbReference>
<dbReference type="Pfam" id="PF00891">
    <property type="entry name" value="Methyltransf_2"/>
    <property type="match status" value="1"/>
</dbReference>
<gene>
    <name evidence="6" type="primary">phzM</name>
    <name evidence="6" type="ORF">GCM10022252_18590</name>
</gene>
<dbReference type="Gene3D" id="1.10.10.10">
    <property type="entry name" value="Winged helix-like DNA-binding domain superfamily/Winged helix DNA-binding domain"/>
    <property type="match status" value="1"/>
</dbReference>
<dbReference type="PROSITE" id="PS51683">
    <property type="entry name" value="SAM_OMT_II"/>
    <property type="match status" value="1"/>
</dbReference>
<evidence type="ECO:0000313" key="7">
    <source>
        <dbReference type="Proteomes" id="UP001501251"/>
    </source>
</evidence>
<dbReference type="Gene3D" id="3.40.50.150">
    <property type="entry name" value="Vaccinia Virus protein VP39"/>
    <property type="match status" value="1"/>
</dbReference>
<dbReference type="Pfam" id="PF08100">
    <property type="entry name" value="Dimerisation"/>
    <property type="match status" value="1"/>
</dbReference>
<dbReference type="InterPro" id="IPR012967">
    <property type="entry name" value="COMT_dimerisation"/>
</dbReference>
<dbReference type="Proteomes" id="UP001501251">
    <property type="component" value="Unassembled WGS sequence"/>
</dbReference>
<keyword evidence="1" id="KW-0489">Methyltransferase</keyword>
<sequence>MIEMITGGWRAQALYTAVKLGLPDHIEAGRTTCGELAESTGAQEEGIHRLMRLLVAMGVFEGNERTGYRNTAMGAALLDGPQSLRDMCLLHGEEYYTAWSHAPHAISTVSSGFEVAYGQSFYSYLSHDKDIAKRFQRNMNTANMFFDQVPEIFDFSGKKVVDVGGGGGQLLTAILGATPDARGTLFDREHMMPAAREHLAATVGLDRVELVAGDMFEAVPAGGDVYILCRVLAGWEDDAVVEVFENCRRAMEGSSSRLLVIDRLVVDEDSTVLPALWDLQLLMITGGQHRTLDRFTEMLDRAGLDVERVAELPMETTAMIAAPRP</sequence>
<dbReference type="InterPro" id="IPR029063">
    <property type="entry name" value="SAM-dependent_MTases_sf"/>
</dbReference>
<dbReference type="PANTHER" id="PTHR43712">
    <property type="entry name" value="PUTATIVE (AFU_ORTHOLOGUE AFUA_4G14580)-RELATED"/>
    <property type="match status" value="1"/>
</dbReference>
<feature type="domain" description="O-methyltransferase C-terminal" evidence="4">
    <location>
        <begin position="101"/>
        <end position="303"/>
    </location>
</feature>
<evidence type="ECO:0000259" key="4">
    <source>
        <dbReference type="Pfam" id="PF00891"/>
    </source>
</evidence>
<dbReference type="InterPro" id="IPR036388">
    <property type="entry name" value="WH-like_DNA-bd_sf"/>
</dbReference>
<dbReference type="SUPFAM" id="SSF53335">
    <property type="entry name" value="S-adenosyl-L-methionine-dependent methyltransferases"/>
    <property type="match status" value="1"/>
</dbReference>
<name>A0ABP8AN39_9ACTN</name>
<evidence type="ECO:0000256" key="3">
    <source>
        <dbReference type="ARBA" id="ARBA00022691"/>
    </source>
</evidence>
<protein>
    <submittedName>
        <fullName evidence="6">Phenazine-1-carboxylate N-methyltransferase PhzM</fullName>
    </submittedName>
</protein>
<proteinExistence type="predicted"/>
<dbReference type="InterPro" id="IPR016461">
    <property type="entry name" value="COMT-like"/>
</dbReference>
<dbReference type="InterPro" id="IPR001077">
    <property type="entry name" value="COMT_C"/>
</dbReference>
<organism evidence="6 7">
    <name type="scientific">Streptosporangium oxazolinicum</name>
    <dbReference type="NCBI Taxonomy" id="909287"/>
    <lineage>
        <taxon>Bacteria</taxon>
        <taxon>Bacillati</taxon>
        <taxon>Actinomycetota</taxon>
        <taxon>Actinomycetes</taxon>
        <taxon>Streptosporangiales</taxon>
        <taxon>Streptosporangiaceae</taxon>
        <taxon>Streptosporangium</taxon>
    </lineage>
</organism>
<dbReference type="EMBL" id="BAABAQ010000002">
    <property type="protein sequence ID" value="GAA4186502.1"/>
    <property type="molecule type" value="Genomic_DNA"/>
</dbReference>
<dbReference type="CDD" id="cd02440">
    <property type="entry name" value="AdoMet_MTases"/>
    <property type="match status" value="1"/>
</dbReference>
<comment type="caution">
    <text evidence="6">The sequence shown here is derived from an EMBL/GenBank/DDBJ whole genome shotgun (WGS) entry which is preliminary data.</text>
</comment>
<dbReference type="SUPFAM" id="SSF46785">
    <property type="entry name" value="Winged helix' DNA-binding domain"/>
    <property type="match status" value="1"/>
</dbReference>
<accession>A0ABP8AN39</accession>
<keyword evidence="3" id="KW-0949">S-adenosyl-L-methionine</keyword>
<keyword evidence="7" id="KW-1185">Reference proteome</keyword>
<evidence type="ECO:0000259" key="5">
    <source>
        <dbReference type="Pfam" id="PF08100"/>
    </source>
</evidence>
<evidence type="ECO:0000256" key="2">
    <source>
        <dbReference type="ARBA" id="ARBA00022679"/>
    </source>
</evidence>
<dbReference type="PANTHER" id="PTHR43712:SF2">
    <property type="entry name" value="O-METHYLTRANSFERASE CICE"/>
    <property type="match status" value="1"/>
</dbReference>
<evidence type="ECO:0000313" key="6">
    <source>
        <dbReference type="EMBL" id="GAA4186502.1"/>
    </source>
</evidence>
<reference evidence="7" key="1">
    <citation type="journal article" date="2019" name="Int. J. Syst. Evol. Microbiol.">
        <title>The Global Catalogue of Microorganisms (GCM) 10K type strain sequencing project: providing services to taxonomists for standard genome sequencing and annotation.</title>
        <authorList>
            <consortium name="The Broad Institute Genomics Platform"/>
            <consortium name="The Broad Institute Genome Sequencing Center for Infectious Disease"/>
            <person name="Wu L."/>
            <person name="Ma J."/>
        </authorList>
    </citation>
    <scope>NUCLEOTIDE SEQUENCE [LARGE SCALE GENOMIC DNA]</scope>
    <source>
        <strain evidence="7">JCM 17388</strain>
    </source>
</reference>
<evidence type="ECO:0000256" key="1">
    <source>
        <dbReference type="ARBA" id="ARBA00022603"/>
    </source>
</evidence>
<feature type="domain" description="O-methyltransferase dimerisation" evidence="5">
    <location>
        <begin position="3"/>
        <end position="78"/>
    </location>
</feature>